<protein>
    <submittedName>
        <fullName evidence="4">Uncharacterized protein</fullName>
    </submittedName>
</protein>
<keyword evidence="2" id="KW-0472">Membrane</keyword>
<evidence type="ECO:0000313" key="5">
    <source>
        <dbReference type="Proteomes" id="UP000827092"/>
    </source>
</evidence>
<dbReference type="EMBL" id="JAFNEN010000560">
    <property type="protein sequence ID" value="KAG8180502.1"/>
    <property type="molecule type" value="Genomic_DNA"/>
</dbReference>
<sequence length="433" mass="48119">MSAVLRLLCCVCCFNTLIALVHATQCDPSRFLCSGMCPPFPEDAAPPTDEAVCSRDPDSDTCVCWLHNPDSQLHTLFQCEARINGSTSKVACYPPSDCFLPDQNVGCLIVLQCQCVLFDQSYQYQKTDSWKRVKAVVHTMKKTADNQDGYPIERMQDIREFSLKHLLFLLGFVVAPLLCWCLLNFFHDGKCRKKPPAPPEAQPMPTSRNSTLDNSSDFDIVQPTSSPRHLASSQSCSIPIPSAPDIDAVLESDSQQEAFLKCESPPPYCESTDRSCPIDCGPPPTYEDALRGSDLNVQQLWQTVFILQYVARGKEKGWGSPKPSALVNDGGLSQTALNEVGSKVVRFGTGNVPQSRERQLAKYFQNILIIYTCFTNCVAQHNIVQGIGTHGKYYCFNSFYTFTDTNRLAFTVDSEVGFQAVRLQIPHMLGTAF</sequence>
<feature type="compositionally biased region" description="Polar residues" evidence="1">
    <location>
        <begin position="206"/>
        <end position="235"/>
    </location>
</feature>
<evidence type="ECO:0000256" key="1">
    <source>
        <dbReference type="SAM" id="MobiDB-lite"/>
    </source>
</evidence>
<organism evidence="4 5">
    <name type="scientific">Oedothorax gibbosus</name>
    <dbReference type="NCBI Taxonomy" id="931172"/>
    <lineage>
        <taxon>Eukaryota</taxon>
        <taxon>Metazoa</taxon>
        <taxon>Ecdysozoa</taxon>
        <taxon>Arthropoda</taxon>
        <taxon>Chelicerata</taxon>
        <taxon>Arachnida</taxon>
        <taxon>Araneae</taxon>
        <taxon>Araneomorphae</taxon>
        <taxon>Entelegynae</taxon>
        <taxon>Araneoidea</taxon>
        <taxon>Linyphiidae</taxon>
        <taxon>Erigoninae</taxon>
        <taxon>Oedothorax</taxon>
    </lineage>
</organism>
<dbReference type="Proteomes" id="UP000827092">
    <property type="component" value="Unassembled WGS sequence"/>
</dbReference>
<comment type="caution">
    <text evidence="4">The sequence shown here is derived from an EMBL/GenBank/DDBJ whole genome shotgun (WGS) entry which is preliminary data.</text>
</comment>
<feature type="region of interest" description="Disordered" evidence="1">
    <location>
        <begin position="194"/>
        <end position="235"/>
    </location>
</feature>
<keyword evidence="5" id="KW-1185">Reference proteome</keyword>
<evidence type="ECO:0000313" key="4">
    <source>
        <dbReference type="EMBL" id="KAG8180502.1"/>
    </source>
</evidence>
<reference evidence="4 5" key="1">
    <citation type="journal article" date="2022" name="Nat. Ecol. Evol.">
        <title>A masculinizing supergene underlies an exaggerated male reproductive morph in a spider.</title>
        <authorList>
            <person name="Hendrickx F."/>
            <person name="De Corte Z."/>
            <person name="Sonet G."/>
            <person name="Van Belleghem S.M."/>
            <person name="Kostlbacher S."/>
            <person name="Vangestel C."/>
        </authorList>
    </citation>
    <scope>NUCLEOTIDE SEQUENCE [LARGE SCALE GENOMIC DNA]</scope>
    <source>
        <strain evidence="4">W744_W776</strain>
    </source>
</reference>
<proteinExistence type="predicted"/>
<evidence type="ECO:0000256" key="2">
    <source>
        <dbReference type="SAM" id="Phobius"/>
    </source>
</evidence>
<name>A0AAV6U847_9ARAC</name>
<keyword evidence="3" id="KW-0732">Signal</keyword>
<feature type="transmembrane region" description="Helical" evidence="2">
    <location>
        <begin position="166"/>
        <end position="186"/>
    </location>
</feature>
<keyword evidence="2" id="KW-1133">Transmembrane helix</keyword>
<dbReference type="AlphaFoldDB" id="A0AAV6U847"/>
<feature type="signal peptide" evidence="3">
    <location>
        <begin position="1"/>
        <end position="23"/>
    </location>
</feature>
<evidence type="ECO:0000256" key="3">
    <source>
        <dbReference type="SAM" id="SignalP"/>
    </source>
</evidence>
<keyword evidence="2" id="KW-0812">Transmembrane</keyword>
<feature type="chain" id="PRO_5043697789" evidence="3">
    <location>
        <begin position="24"/>
        <end position="433"/>
    </location>
</feature>
<gene>
    <name evidence="4" type="ORF">JTE90_007458</name>
</gene>
<accession>A0AAV6U847</accession>